<dbReference type="AlphaFoldDB" id="A0AAD4L7Y3"/>
<feature type="domain" description="Ubiquitin-like" evidence="1">
    <location>
        <begin position="2"/>
        <end position="85"/>
    </location>
</feature>
<proteinExistence type="predicted"/>
<reference evidence="2" key="1">
    <citation type="submission" date="2022-01" db="EMBL/GenBank/DDBJ databases">
        <title>Comparative genomics reveals a dynamic genome evolution in the ectomycorrhizal milk-cap (Lactarius) mushrooms.</title>
        <authorList>
            <consortium name="DOE Joint Genome Institute"/>
            <person name="Lebreton A."/>
            <person name="Tang N."/>
            <person name="Kuo A."/>
            <person name="LaButti K."/>
            <person name="Drula E."/>
            <person name="Barry K."/>
            <person name="Clum A."/>
            <person name="Lipzen A."/>
            <person name="Mousain D."/>
            <person name="Ng V."/>
            <person name="Wang R."/>
            <person name="Wang X."/>
            <person name="Dai Y."/>
            <person name="Henrissat B."/>
            <person name="Grigoriev I.V."/>
            <person name="Guerin-Laguette A."/>
            <person name="Yu F."/>
            <person name="Martin F.M."/>
        </authorList>
    </citation>
    <scope>NUCLEOTIDE SEQUENCE</scope>
    <source>
        <strain evidence="2">QP</strain>
    </source>
</reference>
<sequence>MVLIFVEYQWKTSLVFDIALSEAVGTLKAQIQAITGKPIERQRLQRIDGINLNMFKLVLHYDSPELEDEKNLEFYGISEGTILLLSQPIFTIFVKMLTGKAVTCEVTPDSDVEMLKHILTAKEGFPPEQQRFIFGGKQLADGSPLSSYGIQDGDTIHLVLRLRAGGATLQALAYAIVYHDWNGDMFSARAQDPPVEGLKLIRGNVVTICSMVDENWYGGREPGLNDIVRVFPSSHVKIKTYLDPRFQAAQPGYFRGLELGPGMSCIDSEKTDAESIAANVQLDESEPTPPLPAFKYKTAPSYFRCDIADQGSSFVSVTFIPDQLVIPGDTVRVNVKLLCLTHDPRLRIVSVSLRVVVPDNEVRSVEPQKLSIGEGVVVVHRTDTANTGIAANVRLGSAGGDTSSTKVITTQRTGEEAIARDIRGDVDRNNAVWSIKDNSAQGIRGNVEELSFTLERQPGEILCICSVSAMMEDGSMITRHVRSGARSWIRGIGRGPWLSFLQLFNVVS</sequence>
<dbReference type="InterPro" id="IPR029071">
    <property type="entry name" value="Ubiquitin-like_domsf"/>
</dbReference>
<dbReference type="Gene3D" id="3.10.20.90">
    <property type="entry name" value="Phosphatidylinositol 3-kinase Catalytic Subunit, Chain A, domain 1"/>
    <property type="match status" value="2"/>
</dbReference>
<feature type="domain" description="Ubiquitin-like" evidence="1">
    <location>
        <begin position="90"/>
        <end position="165"/>
    </location>
</feature>
<accession>A0AAD4L7Y3</accession>
<organism evidence="2 3">
    <name type="scientific">Lactarius akahatsu</name>
    <dbReference type="NCBI Taxonomy" id="416441"/>
    <lineage>
        <taxon>Eukaryota</taxon>
        <taxon>Fungi</taxon>
        <taxon>Dikarya</taxon>
        <taxon>Basidiomycota</taxon>
        <taxon>Agaricomycotina</taxon>
        <taxon>Agaricomycetes</taxon>
        <taxon>Russulales</taxon>
        <taxon>Russulaceae</taxon>
        <taxon>Lactarius</taxon>
    </lineage>
</organism>
<dbReference type="InterPro" id="IPR000626">
    <property type="entry name" value="Ubiquitin-like_dom"/>
</dbReference>
<dbReference type="InterPro" id="IPR050158">
    <property type="entry name" value="Ubiquitin_ubiquitin-like"/>
</dbReference>
<keyword evidence="3" id="KW-1185">Reference proteome</keyword>
<dbReference type="SMART" id="SM00213">
    <property type="entry name" value="UBQ"/>
    <property type="match status" value="2"/>
</dbReference>
<dbReference type="EMBL" id="JAKELL010000109">
    <property type="protein sequence ID" value="KAH8981878.1"/>
    <property type="molecule type" value="Genomic_DNA"/>
</dbReference>
<name>A0AAD4L7Y3_9AGAM</name>
<evidence type="ECO:0000313" key="2">
    <source>
        <dbReference type="EMBL" id="KAH8981878.1"/>
    </source>
</evidence>
<dbReference type="PROSITE" id="PS50053">
    <property type="entry name" value="UBIQUITIN_2"/>
    <property type="match status" value="2"/>
</dbReference>
<comment type="caution">
    <text evidence="2">The sequence shown here is derived from an EMBL/GenBank/DDBJ whole genome shotgun (WGS) entry which is preliminary data.</text>
</comment>
<dbReference type="PRINTS" id="PR00348">
    <property type="entry name" value="UBIQUITIN"/>
</dbReference>
<dbReference type="Proteomes" id="UP001201163">
    <property type="component" value="Unassembled WGS sequence"/>
</dbReference>
<dbReference type="InterPro" id="IPR019956">
    <property type="entry name" value="Ubiquitin_dom"/>
</dbReference>
<evidence type="ECO:0000313" key="3">
    <source>
        <dbReference type="Proteomes" id="UP001201163"/>
    </source>
</evidence>
<dbReference type="SUPFAM" id="SSF50044">
    <property type="entry name" value="SH3-domain"/>
    <property type="match status" value="1"/>
</dbReference>
<dbReference type="PANTHER" id="PTHR10666">
    <property type="entry name" value="UBIQUITIN"/>
    <property type="match status" value="1"/>
</dbReference>
<dbReference type="SUPFAM" id="SSF54236">
    <property type="entry name" value="Ubiquitin-like"/>
    <property type="match status" value="2"/>
</dbReference>
<gene>
    <name evidence="2" type="ORF">EDB92DRAFT_1896123</name>
</gene>
<evidence type="ECO:0000259" key="1">
    <source>
        <dbReference type="PROSITE" id="PS50053"/>
    </source>
</evidence>
<dbReference type="Pfam" id="PF14560">
    <property type="entry name" value="Ubiquitin_2"/>
    <property type="match status" value="1"/>
</dbReference>
<dbReference type="Pfam" id="PF00240">
    <property type="entry name" value="ubiquitin"/>
    <property type="match status" value="1"/>
</dbReference>
<protein>
    <recommendedName>
        <fullName evidence="1">Ubiquitin-like domain-containing protein</fullName>
    </recommendedName>
</protein>
<dbReference type="CDD" id="cd17039">
    <property type="entry name" value="Ubl_ubiquitin_like"/>
    <property type="match status" value="1"/>
</dbReference>
<dbReference type="InterPro" id="IPR036028">
    <property type="entry name" value="SH3-like_dom_sf"/>
</dbReference>